<gene>
    <name evidence="2" type="ORF">V9T40_001930</name>
</gene>
<proteinExistence type="predicted"/>
<feature type="region of interest" description="Disordered" evidence="1">
    <location>
        <begin position="45"/>
        <end position="66"/>
    </location>
</feature>
<comment type="caution">
    <text evidence="2">The sequence shown here is derived from an EMBL/GenBank/DDBJ whole genome shotgun (WGS) entry which is preliminary data.</text>
</comment>
<reference evidence="2 3" key="1">
    <citation type="submission" date="2024-03" db="EMBL/GenBank/DDBJ databases">
        <title>Adaptation during the transition from Ophiocordyceps entomopathogen to insect associate is accompanied by gene loss and intensified selection.</title>
        <authorList>
            <person name="Ward C.M."/>
            <person name="Onetto C.A."/>
            <person name="Borneman A.R."/>
        </authorList>
    </citation>
    <scope>NUCLEOTIDE SEQUENCE [LARGE SCALE GENOMIC DNA]</scope>
    <source>
        <strain evidence="2">AWRI1</strain>
        <tissue evidence="2">Single Adult Female</tissue>
    </source>
</reference>
<organism evidence="2 3">
    <name type="scientific">Parthenolecanium corni</name>
    <dbReference type="NCBI Taxonomy" id="536013"/>
    <lineage>
        <taxon>Eukaryota</taxon>
        <taxon>Metazoa</taxon>
        <taxon>Ecdysozoa</taxon>
        <taxon>Arthropoda</taxon>
        <taxon>Hexapoda</taxon>
        <taxon>Insecta</taxon>
        <taxon>Pterygota</taxon>
        <taxon>Neoptera</taxon>
        <taxon>Paraneoptera</taxon>
        <taxon>Hemiptera</taxon>
        <taxon>Sternorrhyncha</taxon>
        <taxon>Coccoidea</taxon>
        <taxon>Coccidae</taxon>
        <taxon>Parthenolecanium</taxon>
    </lineage>
</organism>
<dbReference type="AlphaFoldDB" id="A0AAN9TFC9"/>
<dbReference type="Proteomes" id="UP001367676">
    <property type="component" value="Unassembled WGS sequence"/>
</dbReference>
<evidence type="ECO:0000256" key="1">
    <source>
        <dbReference type="SAM" id="MobiDB-lite"/>
    </source>
</evidence>
<dbReference type="EMBL" id="JBBCAQ010000022">
    <property type="protein sequence ID" value="KAK7590317.1"/>
    <property type="molecule type" value="Genomic_DNA"/>
</dbReference>
<feature type="compositionally biased region" description="Polar residues" evidence="1">
    <location>
        <begin position="51"/>
        <end position="60"/>
    </location>
</feature>
<evidence type="ECO:0000313" key="2">
    <source>
        <dbReference type="EMBL" id="KAK7590317.1"/>
    </source>
</evidence>
<evidence type="ECO:0000313" key="3">
    <source>
        <dbReference type="Proteomes" id="UP001367676"/>
    </source>
</evidence>
<sequence>MVNRQQEQRNSNNSGCAGLAASAQRIQGGKLSTVLWLPFSTENRIGESQRSDSASDTAFISITERR</sequence>
<protein>
    <submittedName>
        <fullName evidence="2">Uncharacterized protein</fullName>
    </submittedName>
</protein>
<accession>A0AAN9TFC9</accession>
<keyword evidence="3" id="KW-1185">Reference proteome</keyword>
<name>A0AAN9TFC9_9HEMI</name>